<proteinExistence type="predicted"/>
<organism evidence="2 3">
    <name type="scientific">Oryza sativa subsp. japonica</name>
    <name type="common">Rice</name>
    <dbReference type="NCBI Taxonomy" id="39947"/>
    <lineage>
        <taxon>Eukaryota</taxon>
        <taxon>Viridiplantae</taxon>
        <taxon>Streptophyta</taxon>
        <taxon>Embryophyta</taxon>
        <taxon>Tracheophyta</taxon>
        <taxon>Spermatophyta</taxon>
        <taxon>Magnoliopsida</taxon>
        <taxon>Liliopsida</taxon>
        <taxon>Poales</taxon>
        <taxon>Poaceae</taxon>
        <taxon>BOP clade</taxon>
        <taxon>Oryzoideae</taxon>
        <taxon>Oryzeae</taxon>
        <taxon>Oryzinae</taxon>
        <taxon>Oryza</taxon>
        <taxon>Oryza sativa</taxon>
    </lineage>
</organism>
<feature type="compositionally biased region" description="Low complexity" evidence="1">
    <location>
        <begin position="83"/>
        <end position="98"/>
    </location>
</feature>
<dbReference type="InParanoid" id="A0A0P0VNA6"/>
<reference evidence="3" key="1">
    <citation type="journal article" date="2005" name="Nature">
        <title>The map-based sequence of the rice genome.</title>
        <authorList>
            <consortium name="International rice genome sequencing project (IRGSP)"/>
            <person name="Matsumoto T."/>
            <person name="Wu J."/>
            <person name="Kanamori H."/>
            <person name="Katayose Y."/>
            <person name="Fujisawa M."/>
            <person name="Namiki N."/>
            <person name="Mizuno H."/>
            <person name="Yamamoto K."/>
            <person name="Antonio B.A."/>
            <person name="Baba T."/>
            <person name="Sakata K."/>
            <person name="Nagamura Y."/>
            <person name="Aoki H."/>
            <person name="Arikawa K."/>
            <person name="Arita K."/>
            <person name="Bito T."/>
            <person name="Chiden Y."/>
            <person name="Fujitsuka N."/>
            <person name="Fukunaka R."/>
            <person name="Hamada M."/>
            <person name="Harada C."/>
            <person name="Hayashi A."/>
            <person name="Hijishita S."/>
            <person name="Honda M."/>
            <person name="Hosokawa S."/>
            <person name="Ichikawa Y."/>
            <person name="Idonuma A."/>
            <person name="Iijima M."/>
            <person name="Ikeda M."/>
            <person name="Ikeno M."/>
            <person name="Ito K."/>
            <person name="Ito S."/>
            <person name="Ito T."/>
            <person name="Ito Y."/>
            <person name="Ito Y."/>
            <person name="Iwabuchi A."/>
            <person name="Kamiya K."/>
            <person name="Karasawa W."/>
            <person name="Kurita K."/>
            <person name="Katagiri S."/>
            <person name="Kikuta A."/>
            <person name="Kobayashi H."/>
            <person name="Kobayashi N."/>
            <person name="Machita K."/>
            <person name="Maehara T."/>
            <person name="Masukawa M."/>
            <person name="Mizubayashi T."/>
            <person name="Mukai Y."/>
            <person name="Nagasaki H."/>
            <person name="Nagata Y."/>
            <person name="Naito S."/>
            <person name="Nakashima M."/>
            <person name="Nakama Y."/>
            <person name="Nakamichi Y."/>
            <person name="Nakamura M."/>
            <person name="Meguro A."/>
            <person name="Negishi M."/>
            <person name="Ohta I."/>
            <person name="Ohta T."/>
            <person name="Okamoto M."/>
            <person name="Ono N."/>
            <person name="Saji S."/>
            <person name="Sakaguchi M."/>
            <person name="Sakai K."/>
            <person name="Shibata M."/>
            <person name="Shimokawa T."/>
            <person name="Song J."/>
            <person name="Takazaki Y."/>
            <person name="Terasawa K."/>
            <person name="Tsugane M."/>
            <person name="Tsuji K."/>
            <person name="Ueda S."/>
            <person name="Waki K."/>
            <person name="Yamagata H."/>
            <person name="Yamamoto M."/>
            <person name="Yamamoto S."/>
            <person name="Yamane H."/>
            <person name="Yoshiki S."/>
            <person name="Yoshihara R."/>
            <person name="Yukawa K."/>
            <person name="Zhong H."/>
            <person name="Yano M."/>
            <person name="Yuan Q."/>
            <person name="Ouyang S."/>
            <person name="Liu J."/>
            <person name="Jones K.M."/>
            <person name="Gansberger K."/>
            <person name="Moffat K."/>
            <person name="Hill J."/>
            <person name="Bera J."/>
            <person name="Fadrosh D."/>
            <person name="Jin S."/>
            <person name="Johri S."/>
            <person name="Kim M."/>
            <person name="Overton L."/>
            <person name="Reardon M."/>
            <person name="Tsitrin T."/>
            <person name="Vuong H."/>
            <person name="Weaver B."/>
            <person name="Ciecko A."/>
            <person name="Tallon L."/>
            <person name="Jackson J."/>
            <person name="Pai G."/>
            <person name="Aken S.V."/>
            <person name="Utterback T."/>
            <person name="Reidmuller S."/>
            <person name="Feldblyum T."/>
            <person name="Hsiao J."/>
            <person name="Zismann V."/>
            <person name="Iobst S."/>
            <person name="de Vazeille A.R."/>
            <person name="Buell C.R."/>
            <person name="Ying K."/>
            <person name="Li Y."/>
            <person name="Lu T."/>
            <person name="Huang Y."/>
            <person name="Zhao Q."/>
            <person name="Feng Q."/>
            <person name="Zhang L."/>
            <person name="Zhu J."/>
            <person name="Weng Q."/>
            <person name="Mu J."/>
            <person name="Lu Y."/>
            <person name="Fan D."/>
            <person name="Liu Y."/>
            <person name="Guan J."/>
            <person name="Zhang Y."/>
            <person name="Yu S."/>
            <person name="Liu X."/>
            <person name="Zhang Y."/>
            <person name="Hong G."/>
            <person name="Han B."/>
            <person name="Choisne N."/>
            <person name="Demange N."/>
            <person name="Orjeda G."/>
            <person name="Samain S."/>
            <person name="Cattolico L."/>
            <person name="Pelletier E."/>
            <person name="Couloux A."/>
            <person name="Segurens B."/>
            <person name="Wincker P."/>
            <person name="D'Hont A."/>
            <person name="Scarpelli C."/>
            <person name="Weissenbach J."/>
            <person name="Salanoubat M."/>
            <person name="Quetier F."/>
            <person name="Yu Y."/>
            <person name="Kim H.R."/>
            <person name="Rambo T."/>
            <person name="Currie J."/>
            <person name="Collura K."/>
            <person name="Luo M."/>
            <person name="Yang T."/>
            <person name="Ammiraju J.S.S."/>
            <person name="Engler F."/>
            <person name="Soderlund C."/>
            <person name="Wing R.A."/>
            <person name="Palmer L.E."/>
            <person name="de la Bastide M."/>
            <person name="Spiegel L."/>
            <person name="Nascimento L."/>
            <person name="Zutavern T."/>
            <person name="O'Shaughnessy A."/>
            <person name="Dike S."/>
            <person name="Dedhia N."/>
            <person name="Preston R."/>
            <person name="Balija V."/>
            <person name="McCombie W.R."/>
            <person name="Chow T."/>
            <person name="Chen H."/>
            <person name="Chung M."/>
            <person name="Chen C."/>
            <person name="Shaw J."/>
            <person name="Wu H."/>
            <person name="Hsiao K."/>
            <person name="Chao Y."/>
            <person name="Chu M."/>
            <person name="Cheng C."/>
            <person name="Hour A."/>
            <person name="Lee P."/>
            <person name="Lin S."/>
            <person name="Lin Y."/>
            <person name="Liou J."/>
            <person name="Liu S."/>
            <person name="Hsing Y."/>
            <person name="Raghuvanshi S."/>
            <person name="Mohanty A."/>
            <person name="Bharti A.K."/>
            <person name="Gaur A."/>
            <person name="Gupta V."/>
            <person name="Kumar D."/>
            <person name="Ravi V."/>
            <person name="Vij S."/>
            <person name="Kapur A."/>
            <person name="Khurana P."/>
            <person name="Khurana P."/>
            <person name="Khurana J.P."/>
            <person name="Tyagi A.K."/>
            <person name="Gaikwad K."/>
            <person name="Singh A."/>
            <person name="Dalal V."/>
            <person name="Srivastava S."/>
            <person name="Dixit A."/>
            <person name="Pal A.K."/>
            <person name="Ghazi I.A."/>
            <person name="Yadav M."/>
            <person name="Pandit A."/>
            <person name="Bhargava A."/>
            <person name="Sureshbabu K."/>
            <person name="Batra K."/>
            <person name="Sharma T.R."/>
            <person name="Mohapatra T."/>
            <person name="Singh N.K."/>
            <person name="Messing J."/>
            <person name="Nelson A.B."/>
            <person name="Fuks G."/>
            <person name="Kavchok S."/>
            <person name="Keizer G."/>
            <person name="Linton E."/>
            <person name="Llaca V."/>
            <person name="Song R."/>
            <person name="Tanyolac B."/>
            <person name="Young S."/>
            <person name="Ho-Il K."/>
            <person name="Hahn J.H."/>
            <person name="Sangsakoo G."/>
            <person name="Vanavichit A."/>
            <person name="de Mattos Luiz.A.T."/>
            <person name="Zimmer P.D."/>
            <person name="Malone G."/>
            <person name="Dellagostin O."/>
            <person name="de Oliveira A.C."/>
            <person name="Bevan M."/>
            <person name="Bancroft I."/>
            <person name="Minx P."/>
            <person name="Cordum H."/>
            <person name="Wilson R."/>
            <person name="Cheng Z."/>
            <person name="Jin W."/>
            <person name="Jiang J."/>
            <person name="Leong S.A."/>
            <person name="Iwama H."/>
            <person name="Gojobori T."/>
            <person name="Itoh T."/>
            <person name="Niimura Y."/>
            <person name="Fujii Y."/>
            <person name="Habara T."/>
            <person name="Sakai H."/>
            <person name="Sato Y."/>
            <person name="Wilson G."/>
            <person name="Kumar K."/>
            <person name="McCouch S."/>
            <person name="Juretic N."/>
            <person name="Hoen D."/>
            <person name="Wright S."/>
            <person name="Bruskiewich R."/>
            <person name="Bureau T."/>
            <person name="Miyao A."/>
            <person name="Hirochika H."/>
            <person name="Nishikawa T."/>
            <person name="Kadowaki K."/>
            <person name="Sugiura M."/>
            <person name="Burr B."/>
            <person name="Sasaki T."/>
        </authorList>
    </citation>
    <scope>NUCLEOTIDE SEQUENCE [LARGE SCALE GENOMIC DNA]</scope>
    <source>
        <strain evidence="3">cv. Nipponbare</strain>
    </source>
</reference>
<name>A0A0P0VNA6_ORYSJ</name>
<keyword evidence="3" id="KW-1185">Reference proteome</keyword>
<gene>
    <name evidence="2" type="ordered locus">Os02g0687800</name>
    <name evidence="2" type="ORF">OSNPB_020687800</name>
</gene>
<dbReference type="PaxDb" id="39947-A0A0P0VNA6"/>
<accession>A0A0P0VNA6</accession>
<dbReference type="AlphaFoldDB" id="A0A0P0VNA6"/>
<evidence type="ECO:0000313" key="2">
    <source>
        <dbReference type="EMBL" id="BAS80349.1"/>
    </source>
</evidence>
<protein>
    <submittedName>
        <fullName evidence="2">Os02g0687800 protein</fullName>
    </submittedName>
</protein>
<evidence type="ECO:0000313" key="3">
    <source>
        <dbReference type="Proteomes" id="UP000059680"/>
    </source>
</evidence>
<reference evidence="2 3" key="2">
    <citation type="journal article" date="2013" name="Plant Cell Physiol.">
        <title>Rice Annotation Project Database (RAP-DB): an integrative and interactive database for rice genomics.</title>
        <authorList>
            <person name="Sakai H."/>
            <person name="Lee S.S."/>
            <person name="Tanaka T."/>
            <person name="Numa H."/>
            <person name="Kim J."/>
            <person name="Kawahara Y."/>
            <person name="Wakimoto H."/>
            <person name="Yang C.C."/>
            <person name="Iwamoto M."/>
            <person name="Abe T."/>
            <person name="Yamada Y."/>
            <person name="Muto A."/>
            <person name="Inokuchi H."/>
            <person name="Ikemura T."/>
            <person name="Matsumoto T."/>
            <person name="Sasaki T."/>
            <person name="Itoh T."/>
        </authorList>
    </citation>
    <scope>NUCLEOTIDE SEQUENCE [LARGE SCALE GENOMIC DNA]</scope>
    <source>
        <strain evidence="3">cv. Nipponbare</strain>
    </source>
</reference>
<feature type="region of interest" description="Disordered" evidence="1">
    <location>
        <begin position="48"/>
        <end position="102"/>
    </location>
</feature>
<evidence type="ECO:0000256" key="1">
    <source>
        <dbReference type="SAM" id="MobiDB-lite"/>
    </source>
</evidence>
<sequence>MAATACRLPHSLLPASDDLPRALSAAVPAAAQHAGHCRHHPLASAAASANEEAGTAGSGDFGLFAGRSGHSKARGSRQPPSTPGTAPLSLSSPSSSFPDRWTPAIRRPRVHGQQQWLIQWLLSRSLPSLLWQRQSRFARFLIPHRALMIPLRLLSPIRGNGTIVVIFTCSSSVAI</sequence>
<dbReference type="EMBL" id="AP014958">
    <property type="protein sequence ID" value="BAS80349.1"/>
    <property type="molecule type" value="Genomic_DNA"/>
</dbReference>
<dbReference type="Proteomes" id="UP000059680">
    <property type="component" value="Chromosome 2"/>
</dbReference>
<reference evidence="2 3" key="3">
    <citation type="journal article" date="2013" name="Rice">
        <title>Improvement of the Oryza sativa Nipponbare reference genome using next generation sequence and optical map data.</title>
        <authorList>
            <person name="Kawahara Y."/>
            <person name="de la Bastide M."/>
            <person name="Hamilton J.P."/>
            <person name="Kanamori H."/>
            <person name="McCombie W.R."/>
            <person name="Ouyang S."/>
            <person name="Schwartz D.C."/>
            <person name="Tanaka T."/>
            <person name="Wu J."/>
            <person name="Zhou S."/>
            <person name="Childs K.L."/>
            <person name="Davidson R.M."/>
            <person name="Lin H."/>
            <person name="Quesada-Ocampo L."/>
            <person name="Vaillancourt B."/>
            <person name="Sakai H."/>
            <person name="Lee S.S."/>
            <person name="Kim J."/>
            <person name="Numa H."/>
            <person name="Itoh T."/>
            <person name="Buell C.R."/>
            <person name="Matsumoto T."/>
        </authorList>
    </citation>
    <scope>NUCLEOTIDE SEQUENCE [LARGE SCALE GENOMIC DNA]</scope>
    <source>
        <strain evidence="3">cv. Nipponbare</strain>
    </source>
</reference>